<evidence type="ECO:0000313" key="3">
    <source>
        <dbReference type="Proteomes" id="UP001228504"/>
    </source>
</evidence>
<feature type="transmembrane region" description="Helical" evidence="1">
    <location>
        <begin position="46"/>
        <end position="68"/>
    </location>
</feature>
<reference evidence="2 3" key="1">
    <citation type="submission" date="2023-07" db="EMBL/GenBank/DDBJ databases">
        <title>Genomic Encyclopedia of Type Strains, Phase IV (KMG-IV): sequencing the most valuable type-strain genomes for metagenomic binning, comparative biology and taxonomic classification.</title>
        <authorList>
            <person name="Goeker M."/>
        </authorList>
    </citation>
    <scope>NUCLEOTIDE SEQUENCE [LARGE SCALE GENOMIC DNA]</scope>
    <source>
        <strain evidence="2 3">DSM 20694</strain>
    </source>
</reference>
<dbReference type="RefSeq" id="WP_307481758.1">
    <property type="nucleotide sequence ID" value="NZ_JAUSUF010000001.1"/>
</dbReference>
<proteinExistence type="predicted"/>
<name>A0ABT9URF1_9FIRM</name>
<protein>
    <submittedName>
        <fullName evidence="2">Na+/H+ antiporter NhaC</fullName>
    </submittedName>
</protein>
<accession>A0ABT9URF1</accession>
<organism evidence="2 3">
    <name type="scientific">Eubacterium multiforme</name>
    <dbReference type="NCBI Taxonomy" id="83339"/>
    <lineage>
        <taxon>Bacteria</taxon>
        <taxon>Bacillati</taxon>
        <taxon>Bacillota</taxon>
        <taxon>Clostridia</taxon>
        <taxon>Eubacteriales</taxon>
        <taxon>Eubacteriaceae</taxon>
        <taxon>Eubacterium</taxon>
    </lineage>
</organism>
<sequence length="73" mass="8600">MLTLVLLAIIIIVMITFFIMSIVTFKKAKRENCDEDKLREINKKASRYMILSVILVPIVILLSFKMIIEYFLF</sequence>
<evidence type="ECO:0000256" key="1">
    <source>
        <dbReference type="SAM" id="Phobius"/>
    </source>
</evidence>
<keyword evidence="1" id="KW-0812">Transmembrane</keyword>
<feature type="transmembrane region" description="Helical" evidence="1">
    <location>
        <begin position="6"/>
        <end position="25"/>
    </location>
</feature>
<gene>
    <name evidence="2" type="ORF">J2S18_000076</name>
</gene>
<dbReference type="Proteomes" id="UP001228504">
    <property type="component" value="Unassembled WGS sequence"/>
</dbReference>
<keyword evidence="1" id="KW-1133">Transmembrane helix</keyword>
<dbReference type="EMBL" id="JAUSUF010000001">
    <property type="protein sequence ID" value="MDQ0148159.1"/>
    <property type="molecule type" value="Genomic_DNA"/>
</dbReference>
<comment type="caution">
    <text evidence="2">The sequence shown here is derived from an EMBL/GenBank/DDBJ whole genome shotgun (WGS) entry which is preliminary data.</text>
</comment>
<keyword evidence="3" id="KW-1185">Reference proteome</keyword>
<evidence type="ECO:0000313" key="2">
    <source>
        <dbReference type="EMBL" id="MDQ0148159.1"/>
    </source>
</evidence>
<keyword evidence="1" id="KW-0472">Membrane</keyword>